<protein>
    <submittedName>
        <fullName evidence="1">Uncharacterized protein</fullName>
    </submittedName>
</protein>
<comment type="caution">
    <text evidence="1">The sequence shown here is derived from an EMBL/GenBank/DDBJ whole genome shotgun (WGS) entry which is preliminary data.</text>
</comment>
<accession>A0A318IX62</accession>
<evidence type="ECO:0000313" key="2">
    <source>
        <dbReference type="Proteomes" id="UP000247755"/>
    </source>
</evidence>
<reference evidence="1 2" key="1">
    <citation type="submission" date="2018-05" db="EMBL/GenBank/DDBJ databases">
        <title>Comparative genomics of bacterial root endophytes of switchgrass collected from native prairies over two seasons.</title>
        <authorList>
            <person name="Tang Y."/>
        </authorList>
    </citation>
    <scope>NUCLEOTIDE SEQUENCE [LARGE SCALE GENOMIC DNA]</scope>
    <source>
        <strain evidence="1 2">NFIX32</strain>
    </source>
</reference>
<proteinExistence type="predicted"/>
<dbReference type="Proteomes" id="UP000247755">
    <property type="component" value="Unassembled WGS sequence"/>
</dbReference>
<dbReference type="AlphaFoldDB" id="A0A318IX62"/>
<organism evidence="1 2">
    <name type="scientific">Burkholderia pyrrocinia</name>
    <name type="common">Pseudomonas pyrrocinia</name>
    <dbReference type="NCBI Taxonomy" id="60550"/>
    <lineage>
        <taxon>Bacteria</taxon>
        <taxon>Pseudomonadati</taxon>
        <taxon>Pseudomonadota</taxon>
        <taxon>Betaproteobacteria</taxon>
        <taxon>Burkholderiales</taxon>
        <taxon>Burkholderiaceae</taxon>
        <taxon>Burkholderia</taxon>
        <taxon>Burkholderia cepacia complex</taxon>
    </lineage>
</organism>
<dbReference type="EMBL" id="QJJY01000002">
    <property type="protein sequence ID" value="PXX39553.1"/>
    <property type="molecule type" value="Genomic_DNA"/>
</dbReference>
<dbReference type="RefSeq" id="WP_256260558.1">
    <property type="nucleotide sequence ID" value="NZ_QJJY01000002.1"/>
</dbReference>
<sequence>MNAAIRAASFFRRPLPGKAIFSGMAQVLDAAPVTRPVTGKIDLYSLDGGWATGSPQDVLSPVLDALSDSMPHGSSSDKPR</sequence>
<gene>
    <name evidence="1" type="ORF">NA66_1002683</name>
</gene>
<name>A0A318IX62_BURPY</name>
<evidence type="ECO:0000313" key="1">
    <source>
        <dbReference type="EMBL" id="PXX39553.1"/>
    </source>
</evidence>